<evidence type="ECO:0000256" key="4">
    <source>
        <dbReference type="ARBA" id="ARBA00022475"/>
    </source>
</evidence>
<name>A0A3S2VMU1_9PROT</name>
<evidence type="ECO:0000256" key="5">
    <source>
        <dbReference type="ARBA" id="ARBA00022692"/>
    </source>
</evidence>
<feature type="transmembrane region" description="Helical" evidence="8">
    <location>
        <begin position="99"/>
        <end position="119"/>
    </location>
</feature>
<dbReference type="AlphaFoldDB" id="A0A3S2VMU1"/>
<feature type="transmembrane region" description="Helical" evidence="8">
    <location>
        <begin position="226"/>
        <end position="243"/>
    </location>
</feature>
<evidence type="ECO:0000313" key="9">
    <source>
        <dbReference type="EMBL" id="RVU34250.1"/>
    </source>
</evidence>
<dbReference type="EMBL" id="SADE01000004">
    <property type="protein sequence ID" value="RVU34250.1"/>
    <property type="molecule type" value="Genomic_DNA"/>
</dbReference>
<comment type="subcellular location">
    <subcellularLocation>
        <location evidence="1 8">Cell membrane</location>
        <topology evidence="1 8">Multi-pass membrane protein</topology>
    </subcellularLocation>
</comment>
<evidence type="ECO:0000256" key="6">
    <source>
        <dbReference type="ARBA" id="ARBA00022989"/>
    </source>
</evidence>
<dbReference type="PANTHER" id="PTHR30269">
    <property type="entry name" value="TRANSMEMBRANE PROTEIN YFCA"/>
    <property type="match status" value="1"/>
</dbReference>
<keyword evidence="4 8" id="KW-1003">Cell membrane</keyword>
<accession>A0A3S2VMU1</accession>
<dbReference type="Proteomes" id="UP000287447">
    <property type="component" value="Unassembled WGS sequence"/>
</dbReference>
<evidence type="ECO:0000313" key="10">
    <source>
        <dbReference type="Proteomes" id="UP000287447"/>
    </source>
</evidence>
<keyword evidence="3" id="KW-0813">Transport</keyword>
<dbReference type="InterPro" id="IPR052017">
    <property type="entry name" value="TSUP"/>
</dbReference>
<keyword evidence="5 8" id="KW-0812">Transmembrane</keyword>
<reference evidence="10" key="1">
    <citation type="submission" date="2019-01" db="EMBL/GenBank/DDBJ databases">
        <title>Gri0909 isolated from a small marine red alga.</title>
        <authorList>
            <person name="Kim J."/>
            <person name="Jeong S.E."/>
            <person name="Jeon C.O."/>
        </authorList>
    </citation>
    <scope>NUCLEOTIDE SEQUENCE [LARGE SCALE GENOMIC DNA]</scope>
    <source>
        <strain evidence="10">Gri0909</strain>
    </source>
</reference>
<proteinExistence type="inferred from homology"/>
<comment type="caution">
    <text evidence="9">The sequence shown here is derived from an EMBL/GenBank/DDBJ whole genome shotgun (WGS) entry which is preliminary data.</text>
</comment>
<keyword evidence="6 8" id="KW-1133">Transmembrane helix</keyword>
<evidence type="ECO:0000256" key="8">
    <source>
        <dbReference type="RuleBase" id="RU363041"/>
    </source>
</evidence>
<evidence type="ECO:0000256" key="7">
    <source>
        <dbReference type="ARBA" id="ARBA00023136"/>
    </source>
</evidence>
<dbReference type="GO" id="GO:0005886">
    <property type="term" value="C:plasma membrane"/>
    <property type="evidence" value="ECO:0007669"/>
    <property type="project" value="UniProtKB-SubCell"/>
</dbReference>
<feature type="transmembrane region" description="Helical" evidence="8">
    <location>
        <begin position="167"/>
        <end position="190"/>
    </location>
</feature>
<gene>
    <name evidence="9" type="ORF">EOI86_21385</name>
</gene>
<evidence type="ECO:0000256" key="1">
    <source>
        <dbReference type="ARBA" id="ARBA00004651"/>
    </source>
</evidence>
<evidence type="ECO:0000256" key="3">
    <source>
        <dbReference type="ARBA" id="ARBA00022448"/>
    </source>
</evidence>
<evidence type="ECO:0000256" key="2">
    <source>
        <dbReference type="ARBA" id="ARBA00009142"/>
    </source>
</evidence>
<sequence>MMDPHAALAIAATFLIAGTVKGVIGVGLPTISLGLLTALIDLPTAMALLLIPSLMTNILQASSGGNARELFRRLWSFLLSAAITIWVGAAALTQLDLSLLSTLLGIVLLTYAAISLAGIRLSVRAEHEVWAGPVFGAVNGVLTGMTGSFVVPGVMYLQAIGLPRDMLVQAMGMLFLVSTLGLAVALGGGGFLTADLGIQSAAALVPALAGMFLGRKIRHTLSEAQFRKAFFVAILILGGYIALRSL</sequence>
<keyword evidence="10" id="KW-1185">Reference proteome</keyword>
<keyword evidence="7 8" id="KW-0472">Membrane</keyword>
<dbReference type="OrthoDB" id="9800873at2"/>
<protein>
    <recommendedName>
        <fullName evidence="8">Probable membrane transporter protein</fullName>
    </recommendedName>
</protein>
<feature type="transmembrane region" description="Helical" evidence="8">
    <location>
        <begin position="74"/>
        <end position="93"/>
    </location>
</feature>
<feature type="transmembrane region" description="Helical" evidence="8">
    <location>
        <begin position="196"/>
        <end position="214"/>
    </location>
</feature>
<organism evidence="9 10">
    <name type="scientific">Hwanghaeella grinnelliae</name>
    <dbReference type="NCBI Taxonomy" id="2500179"/>
    <lineage>
        <taxon>Bacteria</taxon>
        <taxon>Pseudomonadati</taxon>
        <taxon>Pseudomonadota</taxon>
        <taxon>Alphaproteobacteria</taxon>
        <taxon>Rhodospirillales</taxon>
        <taxon>Rhodospirillaceae</taxon>
        <taxon>Hwanghaeella</taxon>
    </lineage>
</organism>
<comment type="similarity">
    <text evidence="2 8">Belongs to the 4-toluene sulfonate uptake permease (TSUP) (TC 2.A.102) family.</text>
</comment>
<dbReference type="PANTHER" id="PTHR30269:SF32">
    <property type="entry name" value="MEMBRANE TRANSPORTER PROTEIN-RELATED"/>
    <property type="match status" value="1"/>
</dbReference>
<feature type="transmembrane region" description="Helical" evidence="8">
    <location>
        <begin position="32"/>
        <end position="54"/>
    </location>
</feature>
<dbReference type="InterPro" id="IPR002781">
    <property type="entry name" value="TM_pro_TauE-like"/>
</dbReference>
<dbReference type="Pfam" id="PF01925">
    <property type="entry name" value="TauE"/>
    <property type="match status" value="1"/>
</dbReference>